<sequence length="141" mass="15950">MASQVGEKYRNGAEVYNGDALCKKKSIALLEELGLPNGLFPLEDIEEFGFNRSEGFIWLLQKKKKDHNFKKIKRAVSYAQEVTAFVEKGKMKKMTGVKTKELMLWLSVVEMYIEDPSSGKITFKIGTGLSDNFPTSAFQLE</sequence>
<comment type="caution">
    <text evidence="1">The sequence shown here is derived from an EMBL/GenBank/DDBJ whole genome shotgun (WGS) entry which is preliminary data.</text>
</comment>
<protein>
    <submittedName>
        <fullName evidence="1">At5g01610-like protein</fullName>
    </submittedName>
</protein>
<name>A0ACB7U6S2_DIOAL</name>
<evidence type="ECO:0000313" key="2">
    <source>
        <dbReference type="Proteomes" id="UP000827976"/>
    </source>
</evidence>
<dbReference type="Proteomes" id="UP000827976">
    <property type="component" value="Chromosome 18"/>
</dbReference>
<dbReference type="EMBL" id="CM037028">
    <property type="protein sequence ID" value="KAH7655965.1"/>
    <property type="molecule type" value="Genomic_DNA"/>
</dbReference>
<gene>
    <name evidence="1" type="ORF">IHE45_18G047500</name>
</gene>
<organism evidence="1 2">
    <name type="scientific">Dioscorea alata</name>
    <name type="common">Purple yam</name>
    <dbReference type="NCBI Taxonomy" id="55571"/>
    <lineage>
        <taxon>Eukaryota</taxon>
        <taxon>Viridiplantae</taxon>
        <taxon>Streptophyta</taxon>
        <taxon>Embryophyta</taxon>
        <taxon>Tracheophyta</taxon>
        <taxon>Spermatophyta</taxon>
        <taxon>Magnoliopsida</taxon>
        <taxon>Liliopsida</taxon>
        <taxon>Dioscoreales</taxon>
        <taxon>Dioscoreaceae</taxon>
        <taxon>Dioscorea</taxon>
    </lineage>
</organism>
<reference evidence="2" key="1">
    <citation type="journal article" date="2022" name="Nat. Commun.">
        <title>Chromosome evolution and the genetic basis of agronomically important traits in greater yam.</title>
        <authorList>
            <person name="Bredeson J.V."/>
            <person name="Lyons J.B."/>
            <person name="Oniyinde I.O."/>
            <person name="Okereke N.R."/>
            <person name="Kolade O."/>
            <person name="Nnabue I."/>
            <person name="Nwadili C.O."/>
            <person name="Hribova E."/>
            <person name="Parker M."/>
            <person name="Nwogha J."/>
            <person name="Shu S."/>
            <person name="Carlson J."/>
            <person name="Kariba R."/>
            <person name="Muthemba S."/>
            <person name="Knop K."/>
            <person name="Barton G.J."/>
            <person name="Sherwood A.V."/>
            <person name="Lopez-Montes A."/>
            <person name="Asiedu R."/>
            <person name="Jamnadass R."/>
            <person name="Muchugi A."/>
            <person name="Goodstein D."/>
            <person name="Egesi C.N."/>
            <person name="Featherston J."/>
            <person name="Asfaw A."/>
            <person name="Simpson G.G."/>
            <person name="Dolezel J."/>
            <person name="Hendre P.S."/>
            <person name="Van Deynze A."/>
            <person name="Kumar P.L."/>
            <person name="Obidiegwu J.E."/>
            <person name="Bhattacharjee R."/>
            <person name="Rokhsar D.S."/>
        </authorList>
    </citation>
    <scope>NUCLEOTIDE SEQUENCE [LARGE SCALE GENOMIC DNA]</scope>
    <source>
        <strain evidence="2">cv. TDa95/00328</strain>
    </source>
</reference>
<keyword evidence="2" id="KW-1185">Reference proteome</keyword>
<accession>A0ACB7U6S2</accession>
<proteinExistence type="predicted"/>
<evidence type="ECO:0000313" key="1">
    <source>
        <dbReference type="EMBL" id="KAH7655965.1"/>
    </source>
</evidence>